<gene>
    <name evidence="3" type="ORF">Cfor_04735</name>
</gene>
<dbReference type="Proteomes" id="UP000502823">
    <property type="component" value="Unassembled WGS sequence"/>
</dbReference>
<protein>
    <submittedName>
        <fullName evidence="3">Uncharacterized protein</fullName>
    </submittedName>
</protein>
<feature type="region of interest" description="Disordered" evidence="1">
    <location>
        <begin position="690"/>
        <end position="716"/>
    </location>
</feature>
<dbReference type="EMBL" id="BLKM01000378">
    <property type="protein sequence ID" value="GFG32626.1"/>
    <property type="molecule type" value="Genomic_DNA"/>
</dbReference>
<feature type="region of interest" description="Disordered" evidence="1">
    <location>
        <begin position="634"/>
        <end position="664"/>
    </location>
</feature>
<feature type="compositionally biased region" description="Polar residues" evidence="1">
    <location>
        <begin position="907"/>
        <end position="917"/>
    </location>
</feature>
<feature type="region of interest" description="Disordered" evidence="1">
    <location>
        <begin position="161"/>
        <end position="181"/>
    </location>
</feature>
<sequence>SRLSSVITLLSLQCLVSSSTSSWHHALPNQVLRRQARQLAPSYDQCSHPFHSYLCNPAPKPRIVNPEGAASLTAKQVAKPSARVAALSVGVKDIAAAPELQPDPSSNYFHKQSTPKPVTRPTEVTIEDPEFVNCQHHTVTVKPPTTPKTVIIQGESSFARESKLAPEPYLPPPESPSPAPTFSQPHILSLPLQTPTRKTSPTPKPFFEAYPKASATFVQSENILPSYQNKNFQTTTLPPLPSSVKPERPIFEGQAASPSKSVIPIDNEVDNCKHSFHSFLCNPASSSRNRRPFNSPKPKPLLSLTGDSTFDDPSRVLPSLAQDPFQKSTTKLKPQVSTTTSSPTSIPTPPKDPNFSAEAAQNPVQVASLQDPKQPDICKDAFHSFLCQPVDTSRRRQKYGVRYQVTTAGTPASSASLRGDSSFIRPSKLLPNLKEPPATVGSIEESSTSFPEYLTPRLIISSQTPSILCNHSKPSPNKIQPYVISPSTQPPNPIPQPNSALIQLVGLPHPSITSTTIRPAQHSPETPTLNVPAAQTQDISIVKPDPGQEHSHDHSHNHDHGHDHHGIDICKDPFHSFLCTPVFPSKRKRPTGELPARFRNPVPPKLFGENSFNQPAQPLPSDTKIFTIRPPLITTKNSIPPTEPPCSSKEQDIQPQPAQPTNTKLIPQPGIRAELKSENPCKNGFLSACDDQKSTSKASPAHTPPVFHSSLKGESSFLSPSKALNPQGTENQGSVLGYVYPKPSSTQEIATTLPKSTEHPGYIYNPPSKPLKYPTSFLKGDSTFVQPSRQIAPSNLRSQSTGNKELSIGFNEFTGYNYQNPYTTPKYTTSTTTIPVTTDTISGQDTGNHETAQGYDYPKPQPAQQIVTQRLPVDGLATYTPSGYNYPTPAKQLQYPKTLKLPFTSTLTGAGSNTESRQALPPGSWNGERATNNITQTASHDNRYNTFVEIDNQSQPFATTRNTADPKPRCDNSLPKRTAIQTTAAPASPSPAEYVRGLSGAASVLAASNEVPDKCNHPFLGYVCKRSSDGQVHKNK</sequence>
<feature type="chain" id="PRO_5026956501" evidence="2">
    <location>
        <begin position="19"/>
        <end position="1036"/>
    </location>
</feature>
<evidence type="ECO:0000313" key="3">
    <source>
        <dbReference type="EMBL" id="GFG32626.1"/>
    </source>
</evidence>
<feature type="compositionally biased region" description="Polar residues" evidence="1">
    <location>
        <begin position="512"/>
        <end position="539"/>
    </location>
</feature>
<feature type="compositionally biased region" description="Low complexity" evidence="1">
    <location>
        <begin position="283"/>
        <end position="296"/>
    </location>
</feature>
<feature type="signal peptide" evidence="2">
    <location>
        <begin position="1"/>
        <end position="18"/>
    </location>
</feature>
<dbReference type="InParanoid" id="A0A6L2PJU4"/>
<dbReference type="AlphaFoldDB" id="A0A6L2PJU4"/>
<feature type="non-terminal residue" evidence="3">
    <location>
        <position position="1"/>
    </location>
</feature>
<feature type="compositionally biased region" description="Pro residues" evidence="1">
    <location>
        <begin position="168"/>
        <end position="179"/>
    </location>
</feature>
<reference evidence="4" key="1">
    <citation type="submission" date="2020-01" db="EMBL/GenBank/DDBJ databases">
        <title>Draft genome sequence of the Termite Coptotermes fromosanus.</title>
        <authorList>
            <person name="Itakura S."/>
            <person name="Yosikawa Y."/>
            <person name="Umezawa K."/>
        </authorList>
    </citation>
    <scope>NUCLEOTIDE SEQUENCE [LARGE SCALE GENOMIC DNA]</scope>
</reference>
<feature type="region of interest" description="Disordered" evidence="1">
    <location>
        <begin position="512"/>
        <end position="564"/>
    </location>
</feature>
<name>A0A6L2PJU4_COPFO</name>
<feature type="region of interest" description="Disordered" evidence="1">
    <location>
        <begin position="283"/>
        <end position="357"/>
    </location>
</feature>
<feature type="compositionally biased region" description="Polar residues" evidence="1">
    <location>
        <begin position="325"/>
        <end position="336"/>
    </location>
</feature>
<keyword evidence="4" id="KW-1185">Reference proteome</keyword>
<feature type="region of interest" description="Disordered" evidence="1">
    <location>
        <begin position="98"/>
        <end position="120"/>
    </location>
</feature>
<feature type="compositionally biased region" description="Polar residues" evidence="1">
    <location>
        <begin position="103"/>
        <end position="116"/>
    </location>
</feature>
<evidence type="ECO:0000256" key="2">
    <source>
        <dbReference type="SAM" id="SignalP"/>
    </source>
</evidence>
<feature type="compositionally biased region" description="Basic and acidic residues" evidence="1">
    <location>
        <begin position="546"/>
        <end position="564"/>
    </location>
</feature>
<keyword evidence="2" id="KW-0732">Signal</keyword>
<comment type="caution">
    <text evidence="3">The sequence shown here is derived from an EMBL/GenBank/DDBJ whole genome shotgun (WGS) entry which is preliminary data.</text>
</comment>
<organism evidence="3 4">
    <name type="scientific">Coptotermes formosanus</name>
    <name type="common">Formosan subterranean termite</name>
    <dbReference type="NCBI Taxonomy" id="36987"/>
    <lineage>
        <taxon>Eukaryota</taxon>
        <taxon>Metazoa</taxon>
        <taxon>Ecdysozoa</taxon>
        <taxon>Arthropoda</taxon>
        <taxon>Hexapoda</taxon>
        <taxon>Insecta</taxon>
        <taxon>Pterygota</taxon>
        <taxon>Neoptera</taxon>
        <taxon>Polyneoptera</taxon>
        <taxon>Dictyoptera</taxon>
        <taxon>Blattodea</taxon>
        <taxon>Blattoidea</taxon>
        <taxon>Termitoidae</taxon>
        <taxon>Rhinotermitidae</taxon>
        <taxon>Coptotermes</taxon>
    </lineage>
</organism>
<feature type="region of interest" description="Disordered" evidence="1">
    <location>
        <begin position="907"/>
        <end position="930"/>
    </location>
</feature>
<dbReference type="OrthoDB" id="8195010at2759"/>
<evidence type="ECO:0000256" key="1">
    <source>
        <dbReference type="SAM" id="MobiDB-lite"/>
    </source>
</evidence>
<accession>A0A6L2PJU4</accession>
<feature type="compositionally biased region" description="Polar residues" evidence="1">
    <location>
        <begin position="653"/>
        <end position="664"/>
    </location>
</feature>
<proteinExistence type="predicted"/>
<evidence type="ECO:0000313" key="4">
    <source>
        <dbReference type="Proteomes" id="UP000502823"/>
    </source>
</evidence>